<reference evidence="4 5" key="1">
    <citation type="submission" date="2016-05" db="EMBL/GenBank/DDBJ databases">
        <title>A degradative enzymes factory behind the ericoid mycorrhizal symbiosis.</title>
        <authorList>
            <consortium name="DOE Joint Genome Institute"/>
            <person name="Martino E."/>
            <person name="Morin E."/>
            <person name="Grelet G."/>
            <person name="Kuo A."/>
            <person name="Kohler A."/>
            <person name="Daghino S."/>
            <person name="Barry K."/>
            <person name="Choi C."/>
            <person name="Cichocki N."/>
            <person name="Clum A."/>
            <person name="Copeland A."/>
            <person name="Hainaut M."/>
            <person name="Haridas S."/>
            <person name="Labutti K."/>
            <person name="Lindquist E."/>
            <person name="Lipzen A."/>
            <person name="Khouja H.-R."/>
            <person name="Murat C."/>
            <person name="Ohm R."/>
            <person name="Olson A."/>
            <person name="Spatafora J."/>
            <person name="Veneault-Fourrey C."/>
            <person name="Henrissat B."/>
            <person name="Grigoriev I."/>
            <person name="Martin F."/>
            <person name="Perotto S."/>
        </authorList>
    </citation>
    <scope>NUCLEOTIDE SEQUENCE [LARGE SCALE GENOMIC DNA]</scope>
    <source>
        <strain evidence="4 5">UAMH 7357</strain>
    </source>
</reference>
<evidence type="ECO:0000256" key="1">
    <source>
        <dbReference type="PROSITE-ProRule" id="PRU00042"/>
    </source>
</evidence>
<feature type="compositionally biased region" description="Polar residues" evidence="2">
    <location>
        <begin position="8"/>
        <end position="21"/>
    </location>
</feature>
<dbReference type="GO" id="GO:0008270">
    <property type="term" value="F:zinc ion binding"/>
    <property type="evidence" value="ECO:0007669"/>
    <property type="project" value="UniProtKB-KW"/>
</dbReference>
<proteinExistence type="predicted"/>
<dbReference type="OrthoDB" id="3535493at2759"/>
<sequence length="153" mass="17340">MDDESELSNHTSISPFSQPTASSEPRPEPPPDRRSLSIPAHPIPPTGINNVILVPLPLPSGRFSCPHCPRKFSGFARASYHIQEYQHTHQCPVAGCRWSYQLHKDLLRHSATHVTLEERERCLCPVPGCNDTVSRPDLIKRHIERNHPKSFRT</sequence>
<protein>
    <recommendedName>
        <fullName evidence="3">C2H2-type domain-containing protein</fullName>
    </recommendedName>
</protein>
<keyword evidence="5" id="KW-1185">Reference proteome</keyword>
<name>A0A2J6PVK4_9HELO</name>
<feature type="region of interest" description="Disordered" evidence="2">
    <location>
        <begin position="1"/>
        <end position="42"/>
    </location>
</feature>
<evidence type="ECO:0000256" key="2">
    <source>
        <dbReference type="SAM" id="MobiDB-lite"/>
    </source>
</evidence>
<dbReference type="AlphaFoldDB" id="A0A2J6PVK4"/>
<evidence type="ECO:0000313" key="4">
    <source>
        <dbReference type="EMBL" id="PMD18049.1"/>
    </source>
</evidence>
<evidence type="ECO:0000313" key="5">
    <source>
        <dbReference type="Proteomes" id="UP000235672"/>
    </source>
</evidence>
<dbReference type="EMBL" id="KZ613496">
    <property type="protein sequence ID" value="PMD18049.1"/>
    <property type="molecule type" value="Genomic_DNA"/>
</dbReference>
<feature type="domain" description="C2H2-type" evidence="3">
    <location>
        <begin position="63"/>
        <end position="92"/>
    </location>
</feature>
<dbReference type="InterPro" id="IPR013087">
    <property type="entry name" value="Znf_C2H2_type"/>
</dbReference>
<dbReference type="Gene3D" id="3.30.160.60">
    <property type="entry name" value="Classic Zinc Finger"/>
    <property type="match status" value="1"/>
</dbReference>
<feature type="compositionally biased region" description="Basic and acidic residues" evidence="2">
    <location>
        <begin position="25"/>
        <end position="35"/>
    </location>
</feature>
<dbReference type="SMART" id="SM00355">
    <property type="entry name" value="ZnF_C2H2"/>
    <property type="match status" value="3"/>
</dbReference>
<gene>
    <name evidence="4" type="ORF">NA56DRAFT_257363</name>
</gene>
<accession>A0A2J6PVK4</accession>
<dbReference type="Proteomes" id="UP000235672">
    <property type="component" value="Unassembled WGS sequence"/>
</dbReference>
<evidence type="ECO:0000259" key="3">
    <source>
        <dbReference type="PROSITE" id="PS50157"/>
    </source>
</evidence>
<dbReference type="STRING" id="1745343.A0A2J6PVK4"/>
<dbReference type="PROSITE" id="PS00028">
    <property type="entry name" value="ZINC_FINGER_C2H2_1"/>
    <property type="match status" value="2"/>
</dbReference>
<keyword evidence="1" id="KW-0862">Zinc</keyword>
<keyword evidence="1" id="KW-0863">Zinc-finger</keyword>
<keyword evidence="1" id="KW-0479">Metal-binding</keyword>
<dbReference type="PROSITE" id="PS50157">
    <property type="entry name" value="ZINC_FINGER_C2H2_2"/>
    <property type="match status" value="1"/>
</dbReference>
<organism evidence="4 5">
    <name type="scientific">Hyaloscypha hepaticicola</name>
    <dbReference type="NCBI Taxonomy" id="2082293"/>
    <lineage>
        <taxon>Eukaryota</taxon>
        <taxon>Fungi</taxon>
        <taxon>Dikarya</taxon>
        <taxon>Ascomycota</taxon>
        <taxon>Pezizomycotina</taxon>
        <taxon>Leotiomycetes</taxon>
        <taxon>Helotiales</taxon>
        <taxon>Hyaloscyphaceae</taxon>
        <taxon>Hyaloscypha</taxon>
    </lineage>
</organism>